<dbReference type="STRING" id="2060905.A0A2B7WHI4"/>
<accession>A0A2B7WHI4</accession>
<dbReference type="Pfam" id="PF00172">
    <property type="entry name" value="Zn_clus"/>
    <property type="match status" value="1"/>
</dbReference>
<evidence type="ECO:0000259" key="5">
    <source>
        <dbReference type="Pfam" id="PF00172"/>
    </source>
</evidence>
<evidence type="ECO:0000256" key="4">
    <source>
        <dbReference type="SAM" id="MobiDB-lite"/>
    </source>
</evidence>
<evidence type="ECO:0000256" key="1">
    <source>
        <dbReference type="ARBA" id="ARBA00023015"/>
    </source>
</evidence>
<proteinExistence type="predicted"/>
<keyword evidence="2" id="KW-0804">Transcription</keyword>
<dbReference type="GO" id="GO:0000981">
    <property type="term" value="F:DNA-binding transcription factor activity, RNA polymerase II-specific"/>
    <property type="evidence" value="ECO:0007669"/>
    <property type="project" value="InterPro"/>
</dbReference>
<feature type="domain" description="Zn(2)-C6 fungal-type" evidence="5">
    <location>
        <begin position="163"/>
        <end position="185"/>
    </location>
</feature>
<dbReference type="EMBL" id="PDNC01000192">
    <property type="protein sequence ID" value="PGG96068.1"/>
    <property type="molecule type" value="Genomic_DNA"/>
</dbReference>
<feature type="compositionally biased region" description="Polar residues" evidence="4">
    <location>
        <begin position="17"/>
        <end position="27"/>
    </location>
</feature>
<evidence type="ECO:0000256" key="3">
    <source>
        <dbReference type="ARBA" id="ARBA00023242"/>
    </source>
</evidence>
<dbReference type="AlphaFoldDB" id="A0A2B7WHI4"/>
<organism evidence="6 7">
    <name type="scientific">Blastomyces parvus</name>
    <dbReference type="NCBI Taxonomy" id="2060905"/>
    <lineage>
        <taxon>Eukaryota</taxon>
        <taxon>Fungi</taxon>
        <taxon>Dikarya</taxon>
        <taxon>Ascomycota</taxon>
        <taxon>Pezizomycotina</taxon>
        <taxon>Eurotiomycetes</taxon>
        <taxon>Eurotiomycetidae</taxon>
        <taxon>Onygenales</taxon>
        <taxon>Ajellomycetaceae</taxon>
        <taxon>Blastomyces</taxon>
    </lineage>
</organism>
<evidence type="ECO:0000313" key="7">
    <source>
        <dbReference type="Proteomes" id="UP000224080"/>
    </source>
</evidence>
<feature type="region of interest" description="Disordered" evidence="4">
    <location>
        <begin position="1"/>
        <end position="71"/>
    </location>
</feature>
<dbReference type="OrthoDB" id="4182761at2759"/>
<evidence type="ECO:0000313" key="6">
    <source>
        <dbReference type="EMBL" id="PGG96068.1"/>
    </source>
</evidence>
<keyword evidence="1" id="KW-0805">Transcription regulation</keyword>
<comment type="caution">
    <text evidence="6">The sequence shown here is derived from an EMBL/GenBank/DDBJ whole genome shotgun (WGS) entry which is preliminary data.</text>
</comment>
<dbReference type="Proteomes" id="UP000224080">
    <property type="component" value="Unassembled WGS sequence"/>
</dbReference>
<dbReference type="CDD" id="cd00067">
    <property type="entry name" value="GAL4"/>
    <property type="match status" value="1"/>
</dbReference>
<keyword evidence="7" id="KW-1185">Reference proteome</keyword>
<sequence length="611" mass="68054">MTFNSHHLSLNRPDPDVSQTQYTQNGTDLPLSSGFGELQSTQPRQLEDHWGDTSKPSPVAPGFGSGAASGTTHCAGSGAAELWNQCGYDFDNLLSMLRTSTNNLGSIDTGALEFAGGFDTSDEQQGLDVLPVSRGPVDERTYQQTSNPNEGASDVQGTSKQKSCWQCRFKHEKCAGGTPCKNCEDIKRRKGPYRYTVPCFRNRLVEFTPAFFPGTLKGPILPLVWYNDHISHFKNDPFPGNFSLPISVGFGEPIQIHGRRIDAQGEVLTRSRTIKTNNDESSIVSEDILPIRPGRELKDLYSGIEYWLNNSVQRVDVLSAWVDTVKRNKIHSFASSNVLLAICHYFTECIADFAPSALSELSADEREARVAVNSTLQHAMRAAILATVLSTRLQIAPEGLDGLQVVFGMERDELSRKRGIPQLMNKAFKYAVFGIKLWHTHHALLGLDKLLCQKDTPEGQVGCIVTLLTTAMSSTQLSLVDLCCLTQGTEGAVAFEHVKNEILELESVFSKLRCLFHRRYKIEHIREERRFQGLDKNTQELVGSLSEAIPALRENTSGIDDLQFENMEHIKDLALGNNVPKDIAQFNADRLFYDLWGLILTDDSRKRKSRN</sequence>
<gene>
    <name evidence="6" type="ORF">GX51_07998</name>
</gene>
<evidence type="ECO:0000256" key="2">
    <source>
        <dbReference type="ARBA" id="ARBA00023163"/>
    </source>
</evidence>
<dbReference type="GO" id="GO:0008270">
    <property type="term" value="F:zinc ion binding"/>
    <property type="evidence" value="ECO:0007669"/>
    <property type="project" value="InterPro"/>
</dbReference>
<protein>
    <recommendedName>
        <fullName evidence="5">Zn(2)-C6 fungal-type domain-containing protein</fullName>
    </recommendedName>
</protein>
<reference evidence="6 7" key="1">
    <citation type="submission" date="2017-10" db="EMBL/GenBank/DDBJ databases">
        <title>Comparative genomics in systemic dimorphic fungi from Ajellomycetaceae.</title>
        <authorList>
            <person name="Munoz J.F."/>
            <person name="Mcewen J.G."/>
            <person name="Clay O.K."/>
            <person name="Cuomo C.A."/>
        </authorList>
    </citation>
    <scope>NUCLEOTIDE SEQUENCE [LARGE SCALE GENOMIC DNA]</scope>
    <source>
        <strain evidence="6 7">UAMH130</strain>
    </source>
</reference>
<dbReference type="InterPro" id="IPR001138">
    <property type="entry name" value="Zn2Cys6_DnaBD"/>
</dbReference>
<keyword evidence="3" id="KW-0539">Nucleus</keyword>
<name>A0A2B7WHI4_9EURO</name>